<dbReference type="GO" id="GO:0005737">
    <property type="term" value="C:cytoplasm"/>
    <property type="evidence" value="ECO:0007669"/>
    <property type="project" value="UniProtKB-ARBA"/>
</dbReference>
<keyword evidence="3" id="KW-0285">Flavoprotein</keyword>
<dbReference type="GeneID" id="67012151"/>
<dbReference type="SUPFAM" id="SSF51905">
    <property type="entry name" value="FAD/NAD(P)-binding domain"/>
    <property type="match status" value="1"/>
</dbReference>
<dbReference type="Proteomes" id="UP000676310">
    <property type="component" value="Unassembled WGS sequence"/>
</dbReference>
<dbReference type="InterPro" id="IPR047001">
    <property type="entry name" value="MnmG_C_subdom"/>
</dbReference>
<dbReference type="InterPro" id="IPR040131">
    <property type="entry name" value="MnmG_N"/>
</dbReference>
<dbReference type="FunFam" id="3.50.50.60:FF:000145">
    <property type="entry name" value="tRNA uridine 5-carboxymethylaminomethyl modification enzyme"/>
    <property type="match status" value="1"/>
</dbReference>
<evidence type="ECO:0000259" key="7">
    <source>
        <dbReference type="PROSITE" id="PS50097"/>
    </source>
</evidence>
<protein>
    <recommendedName>
        <fullName evidence="7">BTB domain-containing protein</fullName>
    </recommendedName>
</protein>
<evidence type="ECO:0000256" key="6">
    <source>
        <dbReference type="ARBA" id="ARBA00054993"/>
    </source>
</evidence>
<dbReference type="PROSITE" id="PS50097">
    <property type="entry name" value="BTB"/>
    <property type="match status" value="1"/>
</dbReference>
<dbReference type="NCBIfam" id="TIGR00136">
    <property type="entry name" value="mnmG_gidA"/>
    <property type="match status" value="1"/>
</dbReference>
<dbReference type="PANTHER" id="PTHR11806">
    <property type="entry name" value="GLUCOSE INHIBITED DIVISION PROTEIN A"/>
    <property type="match status" value="1"/>
</dbReference>
<evidence type="ECO:0000256" key="5">
    <source>
        <dbReference type="ARBA" id="ARBA00022827"/>
    </source>
</evidence>
<comment type="cofactor">
    <cofactor evidence="1">
        <name>FAD</name>
        <dbReference type="ChEBI" id="CHEBI:57692"/>
    </cofactor>
</comment>
<gene>
    <name evidence="8" type="ORF">ALTATR162_LOCUS11835</name>
</gene>
<dbReference type="InterPro" id="IPR044920">
    <property type="entry name" value="MnmG_C_subdom_sf"/>
</dbReference>
<dbReference type="EMBL" id="CAJRGZ010000032">
    <property type="protein sequence ID" value="CAG5187966.1"/>
    <property type="molecule type" value="Genomic_DNA"/>
</dbReference>
<proteinExistence type="inferred from homology"/>
<dbReference type="GO" id="GO:0030488">
    <property type="term" value="P:tRNA methylation"/>
    <property type="evidence" value="ECO:0007669"/>
    <property type="project" value="TreeGrafter"/>
</dbReference>
<organism evidence="8 9">
    <name type="scientific">Alternaria atra</name>
    <dbReference type="NCBI Taxonomy" id="119953"/>
    <lineage>
        <taxon>Eukaryota</taxon>
        <taxon>Fungi</taxon>
        <taxon>Dikarya</taxon>
        <taxon>Ascomycota</taxon>
        <taxon>Pezizomycotina</taxon>
        <taxon>Dothideomycetes</taxon>
        <taxon>Pleosporomycetidae</taxon>
        <taxon>Pleosporales</taxon>
        <taxon>Pleosporineae</taxon>
        <taxon>Pleosporaceae</taxon>
        <taxon>Alternaria</taxon>
        <taxon>Alternaria sect. Ulocladioides</taxon>
    </lineage>
</organism>
<dbReference type="PROSITE" id="PS01281">
    <property type="entry name" value="GIDA_2"/>
    <property type="match status" value="1"/>
</dbReference>
<evidence type="ECO:0000256" key="1">
    <source>
        <dbReference type="ARBA" id="ARBA00001974"/>
    </source>
</evidence>
<dbReference type="GO" id="GO:0050660">
    <property type="term" value="F:flavin adenine dinucleotide binding"/>
    <property type="evidence" value="ECO:0007669"/>
    <property type="project" value="InterPro"/>
</dbReference>
<dbReference type="OrthoDB" id="3329at2759"/>
<dbReference type="Pfam" id="PF21680">
    <property type="entry name" value="GIDA_C_1st"/>
    <property type="match status" value="1"/>
</dbReference>
<evidence type="ECO:0000313" key="8">
    <source>
        <dbReference type="EMBL" id="CAG5187966.1"/>
    </source>
</evidence>
<dbReference type="RefSeq" id="XP_043175412.1">
    <property type="nucleotide sequence ID" value="XM_043319477.1"/>
</dbReference>
<keyword evidence="9" id="KW-1185">Reference proteome</keyword>
<dbReference type="FunFam" id="3.50.50.60:FF:000002">
    <property type="entry name" value="tRNA uridine 5-carboxymethylaminomethyl modification enzyme MnmG"/>
    <property type="match status" value="1"/>
</dbReference>
<dbReference type="PROSITE" id="PS01280">
    <property type="entry name" value="GIDA_1"/>
    <property type="match status" value="1"/>
</dbReference>
<comment type="similarity">
    <text evidence="2">Belongs to the MnmG family.</text>
</comment>
<dbReference type="PANTHER" id="PTHR11806:SF0">
    <property type="entry name" value="PROTEIN MTO1 HOMOLOG, MITOCHONDRIAL"/>
    <property type="match status" value="1"/>
</dbReference>
<dbReference type="AlphaFoldDB" id="A0A8J2IPD7"/>
<dbReference type="Gene3D" id="3.30.710.10">
    <property type="entry name" value="Potassium Channel Kv1.1, Chain A"/>
    <property type="match status" value="1"/>
</dbReference>
<dbReference type="Pfam" id="PF13932">
    <property type="entry name" value="SAM_GIDA_C"/>
    <property type="match status" value="1"/>
</dbReference>
<comment type="caution">
    <text evidence="8">The sequence shown here is derived from an EMBL/GenBank/DDBJ whole genome shotgun (WGS) entry which is preliminary data.</text>
</comment>
<dbReference type="CDD" id="cd18186">
    <property type="entry name" value="BTB_POZ_ZBTB_KLHL-like"/>
    <property type="match status" value="1"/>
</dbReference>
<dbReference type="InterPro" id="IPR000210">
    <property type="entry name" value="BTB/POZ_dom"/>
</dbReference>
<evidence type="ECO:0000256" key="2">
    <source>
        <dbReference type="ARBA" id="ARBA00007653"/>
    </source>
</evidence>
<dbReference type="SMART" id="SM01228">
    <property type="entry name" value="GIDA_assoc_3"/>
    <property type="match status" value="1"/>
</dbReference>
<dbReference type="Gene3D" id="1.10.150.570">
    <property type="entry name" value="GidA associated domain, C-terminal subdomain"/>
    <property type="match status" value="1"/>
</dbReference>
<reference evidence="8" key="1">
    <citation type="submission" date="2021-05" db="EMBL/GenBank/DDBJ databases">
        <authorList>
            <person name="Stam R."/>
        </authorList>
    </citation>
    <scope>NUCLEOTIDE SEQUENCE</scope>
    <source>
        <strain evidence="8">CS162</strain>
    </source>
</reference>
<comment type="function">
    <text evidence="6">Component of the MSS1-MTO1 complex that catalyzes the 5-carboxymethylaminomethyluridine (cmnm(5)U) modification at the 34th wobble position (U34) of mitochondrial tRNAs.</text>
</comment>
<dbReference type="Pfam" id="PF00651">
    <property type="entry name" value="BTB"/>
    <property type="match status" value="1"/>
</dbReference>
<keyword evidence="4" id="KW-0819">tRNA processing</keyword>
<accession>A0A8J2IPD7</accession>
<keyword evidence="5" id="KW-0274">FAD</keyword>
<evidence type="ECO:0000256" key="4">
    <source>
        <dbReference type="ARBA" id="ARBA00022694"/>
    </source>
</evidence>
<dbReference type="InterPro" id="IPR020595">
    <property type="entry name" value="MnmG-rel_CS"/>
</dbReference>
<sequence length="988" mass="109739">MHRVVPLPARQLWGHAPRVRSLNRFNRRPRTFATVSGADRPYDVIVIGGGHAGCEASAAAARSGARTALITPSVHNLGVCSCNPSFGGIGKGTMLREIDALDGVVGRIVDKAGVQFRVLNRKKGPAVWGPRAQIDRSLYKRYMKDEMLAYKGLSVVEGSVADIIVDRTQEEGSKGQYGKITGVRLESGEIIPTGNVVITTGTFLGGEIHIGLESYPSGRMGEAATFGLSKSLKDAGFTMGRLKTGTPPRLDGKTIDYKVLEAQEGDDPPMPFSYMNERVQVEKQLLNHETRTNEATHDVIRNNLDKSIHIRETVKGPRYCPSLESKVIRFADKTSHIVWLEPEGFDSDMIYPNGISCTVPADVQNTMLKTIKGLENVTMLQPGYGVEYDYVDPRHLRSTLETKNISGLFLAGQINGTTGYEEAAGQGVIAGINAGLKSLGKEAMVLTRADGYIGIMIDDLITKGVSEPYRMFTSRSEYRMSARADNADTRLTAMGRAAGVVGDSRWKAFEDEAEQMATLTQIMQSKTMGWTDWNKEGFSVRNDSTKRSAYDLLRLPNTTPSSLASLLPEIKDFAQRIKDRVHIEATYAPYVAYQTASQARWLKDENLKLPLDLDYESIFGLSFEEKRALEVARPESVGMARRVEGVTPTGALRLLQTMALDTVIVCVGEADTAVNISVYRDHMSALSPYFRSAFDGSFKEATDRFLSLSDVSEQTFRMFLQWAYTQFNQQSCSTSVPEPVSLLGKSTTEAPDISITVHGELKTAESTRSSPDTKCQPACMPALDEPGVYHKSMMTKEMNMLCYGNSEWLDNYQLMLGSFLRLYIFADKYNVPQLRDDVLTALVMQSIAWNWFPDIERDLLTFAYANLPPSSKFIRFLVLTTAYGWLSSPGKSCATTLRTMKEMHEDFAFDVAVVQAERCKDMLWPEAKEGAQFWSADAMPHSCVLHEHLVHDKEQCRKRIRDHSHIFAALIDTCTQNALGMTEERDGE</sequence>
<dbReference type="InterPro" id="IPR026904">
    <property type="entry name" value="MnmG_C"/>
</dbReference>
<dbReference type="HAMAP" id="MF_00129">
    <property type="entry name" value="MnmG_GidA"/>
    <property type="match status" value="1"/>
</dbReference>
<evidence type="ECO:0000256" key="3">
    <source>
        <dbReference type="ARBA" id="ARBA00022630"/>
    </source>
</evidence>
<dbReference type="InterPro" id="IPR002218">
    <property type="entry name" value="MnmG-rel"/>
</dbReference>
<dbReference type="GO" id="GO:0002098">
    <property type="term" value="P:tRNA wobble uridine modification"/>
    <property type="evidence" value="ECO:0007669"/>
    <property type="project" value="InterPro"/>
</dbReference>
<dbReference type="SUPFAM" id="SSF54695">
    <property type="entry name" value="POZ domain"/>
    <property type="match status" value="1"/>
</dbReference>
<dbReference type="InterPro" id="IPR036188">
    <property type="entry name" value="FAD/NAD-bd_sf"/>
</dbReference>
<dbReference type="InterPro" id="IPR011333">
    <property type="entry name" value="SKP1/BTB/POZ_sf"/>
</dbReference>
<dbReference type="Gene3D" id="3.50.50.60">
    <property type="entry name" value="FAD/NAD(P)-binding domain"/>
    <property type="match status" value="2"/>
</dbReference>
<feature type="domain" description="BTB" evidence="7">
    <location>
        <begin position="660"/>
        <end position="725"/>
    </location>
</feature>
<dbReference type="InterPro" id="IPR049312">
    <property type="entry name" value="GIDA_C_N"/>
</dbReference>
<dbReference type="Pfam" id="PF01134">
    <property type="entry name" value="GIDA"/>
    <property type="match status" value="1"/>
</dbReference>
<evidence type="ECO:0000313" key="9">
    <source>
        <dbReference type="Proteomes" id="UP000676310"/>
    </source>
</evidence>
<name>A0A8J2IPD7_9PLEO</name>
<dbReference type="InterPro" id="IPR004416">
    <property type="entry name" value="MnmG"/>
</dbReference>